<comment type="caution">
    <text evidence="1">The sequence shown here is derived from an EMBL/GenBank/DDBJ whole genome shotgun (WGS) entry which is preliminary data.</text>
</comment>
<evidence type="ECO:0000313" key="1">
    <source>
        <dbReference type="EMBL" id="GGH02893.1"/>
    </source>
</evidence>
<proteinExistence type="predicted"/>
<evidence type="ECO:0008006" key="3">
    <source>
        <dbReference type="Google" id="ProtNLM"/>
    </source>
</evidence>
<dbReference type="Proteomes" id="UP000633278">
    <property type="component" value="Unassembled WGS sequence"/>
</dbReference>
<reference evidence="1" key="2">
    <citation type="submission" date="2020-09" db="EMBL/GenBank/DDBJ databases">
        <authorList>
            <person name="Sun Q."/>
            <person name="Zhou Y."/>
        </authorList>
    </citation>
    <scope>NUCLEOTIDE SEQUENCE</scope>
    <source>
        <strain evidence="1">CGMCC 1.15763</strain>
    </source>
</reference>
<dbReference type="AlphaFoldDB" id="A0A917I112"/>
<reference evidence="1" key="1">
    <citation type="journal article" date="2014" name="Int. J. Syst. Evol. Microbiol.">
        <title>Complete genome sequence of Corynebacterium casei LMG S-19264T (=DSM 44701T), isolated from a smear-ripened cheese.</title>
        <authorList>
            <consortium name="US DOE Joint Genome Institute (JGI-PGF)"/>
            <person name="Walter F."/>
            <person name="Albersmeier A."/>
            <person name="Kalinowski J."/>
            <person name="Ruckert C."/>
        </authorList>
    </citation>
    <scope>NUCLEOTIDE SEQUENCE</scope>
    <source>
        <strain evidence="1">CGMCC 1.15763</strain>
    </source>
</reference>
<evidence type="ECO:0000313" key="2">
    <source>
        <dbReference type="Proteomes" id="UP000633278"/>
    </source>
</evidence>
<gene>
    <name evidence="1" type="ORF">GCM10011416_22170</name>
</gene>
<name>A0A917I112_9FLAO</name>
<sequence length="345" mass="38357">MIPQIGFSSTIDQKHEKTKTLKKAYDVSRNATVDIENKYGNINIISWDKNRVEITVEITVKGSSLSAVEKRLEAIDVDFNGNSSYVKAKTIIEKKSSWGFWSSSSNVNYQINYTVKMPKDNNIKLNNDYGSIIVDEINGKADINCDYGKIIVGSLNNTNNNINLDYCSASTINYLKNGDLNIDYSKLTVDKAYDVSVNADYSTLNFGKINGIEFNGDYGSISVDEVRNIVANTDYVSVKIGTVYNNVKLESDYGSIKIAELANGFSNAYINAEYTGISIGTKSTNNFQFIIDLSYAGFSYDKGHVDLYKSIEKSTKKYYEGVYGKGSNKAKLTIKSEFGSVKLKD</sequence>
<organism evidence="1 2">
    <name type="scientific">Polaribacter pacificus</name>
    <dbReference type="NCBI Taxonomy" id="1775173"/>
    <lineage>
        <taxon>Bacteria</taxon>
        <taxon>Pseudomonadati</taxon>
        <taxon>Bacteroidota</taxon>
        <taxon>Flavobacteriia</taxon>
        <taxon>Flavobacteriales</taxon>
        <taxon>Flavobacteriaceae</taxon>
    </lineage>
</organism>
<accession>A0A917I112</accession>
<dbReference type="EMBL" id="BMJW01000003">
    <property type="protein sequence ID" value="GGH02893.1"/>
    <property type="molecule type" value="Genomic_DNA"/>
</dbReference>
<keyword evidence="2" id="KW-1185">Reference proteome</keyword>
<protein>
    <recommendedName>
        <fullName evidence="3">Adhesin</fullName>
    </recommendedName>
</protein>